<sequence>MVESEINYDLLPRYSRDRATRLVATLVKEALNEQSSEVFIDGVEVAIRFFPETFKSFAERTQANSFIHELLEEWDVDSYSDIVPFNLSREERDMFVFCGGGVNEETGIKLKNFFHDPNYSSKAE</sequence>
<name>A0A1F7YIE6_9BACT</name>
<evidence type="ECO:0000313" key="1">
    <source>
        <dbReference type="EMBL" id="OGM26960.1"/>
    </source>
</evidence>
<reference evidence="1 2" key="1">
    <citation type="journal article" date="2016" name="Nat. Commun.">
        <title>Thousands of microbial genomes shed light on interconnected biogeochemical processes in an aquifer system.</title>
        <authorList>
            <person name="Anantharaman K."/>
            <person name="Brown C.T."/>
            <person name="Hug L.A."/>
            <person name="Sharon I."/>
            <person name="Castelle C.J."/>
            <person name="Probst A.J."/>
            <person name="Thomas B.C."/>
            <person name="Singh A."/>
            <person name="Wilkins M.J."/>
            <person name="Karaoz U."/>
            <person name="Brodie E.L."/>
            <person name="Williams K.H."/>
            <person name="Hubbard S.S."/>
            <person name="Banfield J.F."/>
        </authorList>
    </citation>
    <scope>NUCLEOTIDE SEQUENCE [LARGE SCALE GENOMIC DNA]</scope>
</reference>
<dbReference type="Proteomes" id="UP000179221">
    <property type="component" value="Unassembled WGS sequence"/>
</dbReference>
<evidence type="ECO:0000313" key="2">
    <source>
        <dbReference type="Proteomes" id="UP000179221"/>
    </source>
</evidence>
<gene>
    <name evidence="1" type="ORF">A2628_05970</name>
</gene>
<dbReference type="AlphaFoldDB" id="A0A1F7YIE6"/>
<accession>A0A1F7YIE6</accession>
<proteinExistence type="predicted"/>
<protein>
    <submittedName>
        <fullName evidence="1">Uncharacterized protein</fullName>
    </submittedName>
</protein>
<dbReference type="EMBL" id="MGGL01000008">
    <property type="protein sequence ID" value="OGM26960.1"/>
    <property type="molecule type" value="Genomic_DNA"/>
</dbReference>
<organism evidence="1 2">
    <name type="scientific">Candidatus Woesebacteria bacterium RIFCSPHIGHO2_01_FULL_40_22</name>
    <dbReference type="NCBI Taxonomy" id="1802499"/>
    <lineage>
        <taxon>Bacteria</taxon>
        <taxon>Candidatus Woeseibacteriota</taxon>
    </lineage>
</organism>
<comment type="caution">
    <text evidence="1">The sequence shown here is derived from an EMBL/GenBank/DDBJ whole genome shotgun (WGS) entry which is preliminary data.</text>
</comment>